<evidence type="ECO:0000256" key="7">
    <source>
        <dbReference type="RuleBase" id="RU363032"/>
    </source>
</evidence>
<feature type="transmembrane region" description="Helical" evidence="7">
    <location>
        <begin position="9"/>
        <end position="30"/>
    </location>
</feature>
<dbReference type="PANTHER" id="PTHR43163:SF9">
    <property type="entry name" value="ABC TRANSPORTER PERMEASE PROTEIN"/>
    <property type="match status" value="1"/>
</dbReference>
<evidence type="ECO:0000256" key="5">
    <source>
        <dbReference type="ARBA" id="ARBA00022989"/>
    </source>
</evidence>
<organism evidence="9 10">
    <name type="scientific">Actinospica acidithermotolerans</name>
    <dbReference type="NCBI Taxonomy" id="2828514"/>
    <lineage>
        <taxon>Bacteria</taxon>
        <taxon>Bacillati</taxon>
        <taxon>Actinomycetota</taxon>
        <taxon>Actinomycetes</taxon>
        <taxon>Catenulisporales</taxon>
        <taxon>Actinospicaceae</taxon>
        <taxon>Actinospica</taxon>
    </lineage>
</organism>
<dbReference type="EMBL" id="JAGSOH010000023">
    <property type="protein sequence ID" value="MBR7826838.1"/>
    <property type="molecule type" value="Genomic_DNA"/>
</dbReference>
<comment type="caution">
    <text evidence="9">The sequence shown here is derived from an EMBL/GenBank/DDBJ whole genome shotgun (WGS) entry which is preliminary data.</text>
</comment>
<feature type="transmembrane region" description="Helical" evidence="7">
    <location>
        <begin position="257"/>
        <end position="283"/>
    </location>
</feature>
<feature type="domain" description="ABC transmembrane type-1" evidence="8">
    <location>
        <begin position="117"/>
        <end position="326"/>
    </location>
</feature>
<dbReference type="GO" id="GO:0055085">
    <property type="term" value="P:transmembrane transport"/>
    <property type="evidence" value="ECO:0007669"/>
    <property type="project" value="InterPro"/>
</dbReference>
<evidence type="ECO:0000256" key="2">
    <source>
        <dbReference type="ARBA" id="ARBA00022448"/>
    </source>
</evidence>
<proteinExistence type="inferred from homology"/>
<dbReference type="Gene3D" id="1.10.3720.10">
    <property type="entry name" value="MetI-like"/>
    <property type="match status" value="1"/>
</dbReference>
<dbReference type="InterPro" id="IPR035906">
    <property type="entry name" value="MetI-like_sf"/>
</dbReference>
<dbReference type="RefSeq" id="WP_212517982.1">
    <property type="nucleotide sequence ID" value="NZ_JAGSOH010000023.1"/>
</dbReference>
<keyword evidence="10" id="KW-1185">Reference proteome</keyword>
<dbReference type="Proteomes" id="UP000676325">
    <property type="component" value="Unassembled WGS sequence"/>
</dbReference>
<comment type="similarity">
    <text evidence="7">Belongs to the binding-protein-dependent transport system permease family.</text>
</comment>
<dbReference type="PROSITE" id="PS50928">
    <property type="entry name" value="ABC_TM1"/>
    <property type="match status" value="1"/>
</dbReference>
<dbReference type="AlphaFoldDB" id="A0A941EA63"/>
<keyword evidence="3" id="KW-1003">Cell membrane</keyword>
<feature type="transmembrane region" description="Helical" evidence="7">
    <location>
        <begin position="119"/>
        <end position="145"/>
    </location>
</feature>
<gene>
    <name evidence="9" type="ORF">KDK95_11040</name>
</gene>
<reference evidence="9" key="1">
    <citation type="submission" date="2021-04" db="EMBL/GenBank/DDBJ databases">
        <title>Genome based classification of Actinospica acidithermotolerans sp. nov., an actinobacterium isolated from an Indonesian hot spring.</title>
        <authorList>
            <person name="Kusuma A.B."/>
            <person name="Putra K.E."/>
            <person name="Nafisah S."/>
            <person name="Loh J."/>
            <person name="Nouioui I."/>
            <person name="Goodfellow M."/>
        </authorList>
    </citation>
    <scope>NUCLEOTIDE SEQUENCE</scope>
    <source>
        <strain evidence="9">MGRD01-02</strain>
    </source>
</reference>
<evidence type="ECO:0000256" key="1">
    <source>
        <dbReference type="ARBA" id="ARBA00004651"/>
    </source>
</evidence>
<dbReference type="GO" id="GO:0005886">
    <property type="term" value="C:plasma membrane"/>
    <property type="evidence" value="ECO:0007669"/>
    <property type="project" value="UniProtKB-SubCell"/>
</dbReference>
<dbReference type="PANTHER" id="PTHR43163">
    <property type="entry name" value="DIPEPTIDE TRANSPORT SYSTEM PERMEASE PROTEIN DPPB-RELATED"/>
    <property type="match status" value="1"/>
</dbReference>
<keyword evidence="4 7" id="KW-0812">Transmembrane</keyword>
<dbReference type="InterPro" id="IPR000515">
    <property type="entry name" value="MetI-like"/>
</dbReference>
<keyword evidence="5 7" id="KW-1133">Transmembrane helix</keyword>
<evidence type="ECO:0000256" key="6">
    <source>
        <dbReference type="ARBA" id="ARBA00023136"/>
    </source>
</evidence>
<feature type="transmembrane region" description="Helical" evidence="7">
    <location>
        <begin position="204"/>
        <end position="221"/>
    </location>
</feature>
<protein>
    <submittedName>
        <fullName evidence="9">ABC transporter permease</fullName>
    </submittedName>
</protein>
<evidence type="ECO:0000313" key="10">
    <source>
        <dbReference type="Proteomes" id="UP000676325"/>
    </source>
</evidence>
<name>A0A941EA63_9ACTN</name>
<dbReference type="InterPro" id="IPR045621">
    <property type="entry name" value="BPD_transp_1_N"/>
</dbReference>
<dbReference type="CDD" id="cd06261">
    <property type="entry name" value="TM_PBP2"/>
    <property type="match status" value="1"/>
</dbReference>
<dbReference type="SUPFAM" id="SSF161098">
    <property type="entry name" value="MetI-like"/>
    <property type="match status" value="1"/>
</dbReference>
<accession>A0A941EA63</accession>
<evidence type="ECO:0000313" key="9">
    <source>
        <dbReference type="EMBL" id="MBR7826838.1"/>
    </source>
</evidence>
<keyword evidence="6 7" id="KW-0472">Membrane</keyword>
<sequence length="336" mass="36581">MLTFIARRLVAAIGLLIVVSFITFVIFFVVPQWAGQTPEQMARAYVGRGTTPAELQIVETRLGFNQAFLPHYFDYLKAMFVGTTYFDGTTYLHCSAPCFGYSFRTYQEVWPTVLSVFPVTLSIALGAGVLWLIFGVASGVVSAVFKGSVWDRASMFISLLGVSLPVYFIAPLAMLVLCYNWSLLPSPTYVGFTTNPASWAENMILPWTCLAFGYAALYTRLTRAGMLDAMSEDFTRTARAKGLPEHRVIGKHALRAAVTPIVTIFGMDFGALLGGAVLAEQAFSMHGVGALAINSIASQDFPMIMGVTLFAALFVILANLVVDVAYAALDPRVRLA</sequence>
<evidence type="ECO:0000259" key="8">
    <source>
        <dbReference type="PROSITE" id="PS50928"/>
    </source>
</evidence>
<dbReference type="Pfam" id="PF00528">
    <property type="entry name" value="BPD_transp_1"/>
    <property type="match status" value="1"/>
</dbReference>
<feature type="transmembrane region" description="Helical" evidence="7">
    <location>
        <begin position="157"/>
        <end position="184"/>
    </location>
</feature>
<feature type="transmembrane region" description="Helical" evidence="7">
    <location>
        <begin position="303"/>
        <end position="329"/>
    </location>
</feature>
<keyword evidence="2 7" id="KW-0813">Transport</keyword>
<evidence type="ECO:0000256" key="3">
    <source>
        <dbReference type="ARBA" id="ARBA00022475"/>
    </source>
</evidence>
<comment type="subcellular location">
    <subcellularLocation>
        <location evidence="1 7">Cell membrane</location>
        <topology evidence="1 7">Multi-pass membrane protein</topology>
    </subcellularLocation>
</comment>
<dbReference type="Pfam" id="PF19300">
    <property type="entry name" value="BPD_transp_1_N"/>
    <property type="match status" value="1"/>
</dbReference>
<evidence type="ECO:0000256" key="4">
    <source>
        <dbReference type="ARBA" id="ARBA00022692"/>
    </source>
</evidence>